<evidence type="ECO:0000313" key="2">
    <source>
        <dbReference type="EMBL" id="CAL1413175.1"/>
    </source>
</evidence>
<dbReference type="EMBL" id="OZ034822">
    <property type="protein sequence ID" value="CAL1413175.1"/>
    <property type="molecule type" value="Genomic_DNA"/>
</dbReference>
<evidence type="ECO:0000256" key="1">
    <source>
        <dbReference type="SAM" id="MobiDB-lite"/>
    </source>
</evidence>
<keyword evidence="3" id="KW-1185">Reference proteome</keyword>
<feature type="compositionally biased region" description="Gly residues" evidence="1">
    <location>
        <begin position="68"/>
        <end position="78"/>
    </location>
</feature>
<dbReference type="AlphaFoldDB" id="A0AAV2GR00"/>
<name>A0AAV2GR00_9ROSI</name>
<evidence type="ECO:0000313" key="3">
    <source>
        <dbReference type="Proteomes" id="UP001497516"/>
    </source>
</evidence>
<sequence>MSKCLGLTRVRSPRRRAGGACTRGAATREAGVEWAPSWTEEPEGTGLGCEDGPGPDAVVGGSKELGEPGVGRAGGTGPGWAEELGESVSGGAANSVSSSKAGRVKTCGETQLNS</sequence>
<protein>
    <submittedName>
        <fullName evidence="2">Uncharacterized protein</fullName>
    </submittedName>
</protein>
<feature type="region of interest" description="Disordered" evidence="1">
    <location>
        <begin position="1"/>
        <end position="114"/>
    </location>
</feature>
<organism evidence="2 3">
    <name type="scientific">Linum trigynum</name>
    <dbReference type="NCBI Taxonomy" id="586398"/>
    <lineage>
        <taxon>Eukaryota</taxon>
        <taxon>Viridiplantae</taxon>
        <taxon>Streptophyta</taxon>
        <taxon>Embryophyta</taxon>
        <taxon>Tracheophyta</taxon>
        <taxon>Spermatophyta</taxon>
        <taxon>Magnoliopsida</taxon>
        <taxon>eudicotyledons</taxon>
        <taxon>Gunneridae</taxon>
        <taxon>Pentapetalae</taxon>
        <taxon>rosids</taxon>
        <taxon>fabids</taxon>
        <taxon>Malpighiales</taxon>
        <taxon>Linaceae</taxon>
        <taxon>Linum</taxon>
    </lineage>
</organism>
<dbReference type="Proteomes" id="UP001497516">
    <property type="component" value="Chromosome 9"/>
</dbReference>
<gene>
    <name evidence="2" type="ORF">LTRI10_LOCUS52426</name>
</gene>
<accession>A0AAV2GR00</accession>
<reference evidence="2 3" key="1">
    <citation type="submission" date="2024-04" db="EMBL/GenBank/DDBJ databases">
        <authorList>
            <person name="Fracassetti M."/>
        </authorList>
    </citation>
    <scope>NUCLEOTIDE SEQUENCE [LARGE SCALE GENOMIC DNA]</scope>
</reference>
<feature type="compositionally biased region" description="Low complexity" evidence="1">
    <location>
        <begin position="18"/>
        <end position="29"/>
    </location>
</feature>
<proteinExistence type="predicted"/>
<feature type="compositionally biased region" description="Low complexity" evidence="1">
    <location>
        <begin position="87"/>
        <end position="99"/>
    </location>
</feature>